<feature type="transmembrane region" description="Helical" evidence="1">
    <location>
        <begin position="624"/>
        <end position="649"/>
    </location>
</feature>
<gene>
    <name evidence="2" type="ORF">M9Y10_030145</name>
</gene>
<feature type="transmembrane region" description="Helical" evidence="1">
    <location>
        <begin position="417"/>
        <end position="436"/>
    </location>
</feature>
<reference evidence="2 3" key="1">
    <citation type="submission" date="2024-04" db="EMBL/GenBank/DDBJ databases">
        <title>Tritrichomonas musculus Genome.</title>
        <authorList>
            <person name="Alves-Ferreira E."/>
            <person name="Grigg M."/>
            <person name="Lorenzi H."/>
            <person name="Galac M."/>
        </authorList>
    </citation>
    <scope>NUCLEOTIDE SEQUENCE [LARGE SCALE GENOMIC DNA]</scope>
    <source>
        <strain evidence="2 3">EAF2021</strain>
    </source>
</reference>
<accession>A0ABR2KPB9</accession>
<feature type="transmembrane region" description="Helical" evidence="1">
    <location>
        <begin position="198"/>
        <end position="219"/>
    </location>
</feature>
<organism evidence="2 3">
    <name type="scientific">Tritrichomonas musculus</name>
    <dbReference type="NCBI Taxonomy" id="1915356"/>
    <lineage>
        <taxon>Eukaryota</taxon>
        <taxon>Metamonada</taxon>
        <taxon>Parabasalia</taxon>
        <taxon>Tritrichomonadida</taxon>
        <taxon>Tritrichomonadidae</taxon>
        <taxon>Tritrichomonas</taxon>
    </lineage>
</organism>
<dbReference type="EMBL" id="JAPFFF010000004">
    <property type="protein sequence ID" value="KAK8892894.1"/>
    <property type="molecule type" value="Genomic_DNA"/>
</dbReference>
<feature type="transmembrane region" description="Helical" evidence="1">
    <location>
        <begin position="329"/>
        <end position="346"/>
    </location>
</feature>
<feature type="transmembrane region" description="Helical" evidence="1">
    <location>
        <begin position="599"/>
        <end position="617"/>
    </location>
</feature>
<proteinExistence type="predicted"/>
<evidence type="ECO:0000256" key="1">
    <source>
        <dbReference type="SAM" id="Phobius"/>
    </source>
</evidence>
<feature type="transmembrane region" description="Helical" evidence="1">
    <location>
        <begin position="476"/>
        <end position="495"/>
    </location>
</feature>
<evidence type="ECO:0000313" key="3">
    <source>
        <dbReference type="Proteomes" id="UP001470230"/>
    </source>
</evidence>
<keyword evidence="1" id="KW-0472">Membrane</keyword>
<feature type="transmembrane region" description="Helical" evidence="1">
    <location>
        <begin position="442"/>
        <end position="464"/>
    </location>
</feature>
<feature type="transmembrane region" description="Helical" evidence="1">
    <location>
        <begin position="515"/>
        <end position="539"/>
    </location>
</feature>
<keyword evidence="3" id="KW-1185">Reference proteome</keyword>
<feature type="transmembrane region" description="Helical" evidence="1">
    <location>
        <begin position="351"/>
        <end position="370"/>
    </location>
</feature>
<dbReference type="Proteomes" id="UP001470230">
    <property type="component" value="Unassembled WGS sequence"/>
</dbReference>
<feature type="transmembrane region" description="Helical" evidence="1">
    <location>
        <begin position="560"/>
        <end position="587"/>
    </location>
</feature>
<sequence length="708" mass="82247">MLFQILFSFIQIRDLISEGFNVPLSNNTLTCDNLQIIFDSNLTYLCENQFIHSAPYDKLAGIVIYVKSSLNFINKSFSYDKINYAYIMTAVKIPTDTELTFTEFLDMTIIKDFIIIFKSTYYNVILTMDWNKYTASDSKYCQWNHFSILPAYNSIFKQFEKFGESSTWEKVCVNNRACFHYVDDRPSEIINIPMKTTIIVASSIAGFIIFIIILLYLIARCQIRKKIREYNSEYSDSSLSSSSSYFDNINFNSEFFKELLGIGDSAGSLIKEGIGLLRSFQRMSATKTFTIHFSKECYKMISWVKNILESILAKIYIRQLSEFELFYCYNYVFPTVIITFITLFVVTNRFYYLLIINAIFTALGFGFGYINYSYKIALCIIVPGFIIGAIIFYLIFRGCIGRKFFELIHIERFVFPFSFAVFNSLIIASILLLPFFMKNLYSVGSCLFICLILIVVVFIIEIIVGCIHHFNKMSDYFMFRIPLLASEILTLFYIPTVEHFVSIMTGDYKKNWNCIIGLISFGFLLPLFVIIITSQTIAVRKKYRNRKCIIYEVLDMFRQIAYAFVSAFDIPYACIGIECFWLILTIFPHPYNDKSEYSLQIGNSLILIISNIIVIAYDKLKMGLLSFYFSIIIIAVACVPAIMALFLFFKYDFDIEEASEDSERKKAPSIIIAILLTGYNPISWMFFGMIIPVIVEYFNDYYSHYRTL</sequence>
<evidence type="ECO:0000313" key="2">
    <source>
        <dbReference type="EMBL" id="KAK8892894.1"/>
    </source>
</evidence>
<name>A0ABR2KPB9_9EUKA</name>
<feature type="transmembrane region" description="Helical" evidence="1">
    <location>
        <begin position="376"/>
        <end position="396"/>
    </location>
</feature>
<keyword evidence="1" id="KW-0812">Transmembrane</keyword>
<comment type="caution">
    <text evidence="2">The sequence shown here is derived from an EMBL/GenBank/DDBJ whole genome shotgun (WGS) entry which is preliminary data.</text>
</comment>
<feature type="transmembrane region" description="Helical" evidence="1">
    <location>
        <begin position="669"/>
        <end position="698"/>
    </location>
</feature>
<protein>
    <submittedName>
        <fullName evidence="2">Uncharacterized protein</fullName>
    </submittedName>
</protein>
<keyword evidence="1" id="KW-1133">Transmembrane helix</keyword>